<dbReference type="InterPro" id="IPR029052">
    <property type="entry name" value="Metallo-depent_PP-like"/>
</dbReference>
<keyword evidence="2" id="KW-0378">Hydrolase</keyword>
<keyword evidence="7" id="KW-1185">Reference proteome</keyword>
<dbReference type="Pfam" id="PF00149">
    <property type="entry name" value="Metallophos"/>
    <property type="match status" value="1"/>
</dbReference>
<dbReference type="GO" id="GO:0046872">
    <property type="term" value="F:metal ion binding"/>
    <property type="evidence" value="ECO:0007669"/>
    <property type="project" value="UniProtKB-KW"/>
</dbReference>
<evidence type="ECO:0000313" key="6">
    <source>
        <dbReference type="EMBL" id="PXW90187.1"/>
    </source>
</evidence>
<feature type="domain" description="Calcineurin-like phosphoesterase" evidence="5">
    <location>
        <begin position="6"/>
        <end position="194"/>
    </location>
</feature>
<dbReference type="RefSeq" id="WP_110393464.1">
    <property type="nucleotide sequence ID" value="NZ_JBHUHB010000001.1"/>
</dbReference>
<dbReference type="PANTHER" id="PTHR42988:SF2">
    <property type="entry name" value="CYCLIC NUCLEOTIDE PHOSPHODIESTERASE CBUA0032-RELATED"/>
    <property type="match status" value="1"/>
</dbReference>
<name>A0A2V3W798_9BACI</name>
<dbReference type="Gene3D" id="3.60.21.10">
    <property type="match status" value="1"/>
</dbReference>
<dbReference type="GO" id="GO:0016787">
    <property type="term" value="F:hydrolase activity"/>
    <property type="evidence" value="ECO:0007669"/>
    <property type="project" value="UniProtKB-KW"/>
</dbReference>
<dbReference type="InterPro" id="IPR050884">
    <property type="entry name" value="CNP_phosphodiesterase-III"/>
</dbReference>
<dbReference type="Proteomes" id="UP000247978">
    <property type="component" value="Unassembled WGS sequence"/>
</dbReference>
<comment type="similarity">
    <text evidence="4">Belongs to the cyclic nucleotide phosphodiesterase class-III family.</text>
</comment>
<dbReference type="SUPFAM" id="SSF56300">
    <property type="entry name" value="Metallo-dependent phosphatases"/>
    <property type="match status" value="1"/>
</dbReference>
<organism evidence="6 7">
    <name type="scientific">Pseudogracilibacillus auburnensis</name>
    <dbReference type="NCBI Taxonomy" id="1494959"/>
    <lineage>
        <taxon>Bacteria</taxon>
        <taxon>Bacillati</taxon>
        <taxon>Bacillota</taxon>
        <taxon>Bacilli</taxon>
        <taxon>Bacillales</taxon>
        <taxon>Bacillaceae</taxon>
        <taxon>Pseudogracilibacillus</taxon>
    </lineage>
</organism>
<sequence length="293" mass="33028">MSNEVTFIHLSDPHLIAPSKQASLYGVNTNEKLSLFKEVFSSLPFKPAFFIMSGDLIHDGDEADYQYVKEFIRNCEKQFQAPFLLTLGNHDRRKAFRSVFLNESKSEAPYYYSKTVGGVRVIVLDTKIPNEVNGEVSIDQLNWLADILKVDTEKGTIIAMHHPPIDDHLRNKAAFGNMIEGTDVIGILAGHTHNNCLFQFHSIPCTTVFSTAYGMEELKNTESSQNEYGTVKDRVGSSVEQTTSETNTIIASDNKETFDIKMTQTTGFHKVEVKQRQMIVYPQIVTTENSTIF</sequence>
<evidence type="ECO:0000313" key="7">
    <source>
        <dbReference type="Proteomes" id="UP000247978"/>
    </source>
</evidence>
<dbReference type="PANTHER" id="PTHR42988">
    <property type="entry name" value="PHOSPHOHYDROLASE"/>
    <property type="match status" value="1"/>
</dbReference>
<dbReference type="InterPro" id="IPR004843">
    <property type="entry name" value="Calcineurin-like_PHP"/>
</dbReference>
<proteinExistence type="inferred from homology"/>
<comment type="caution">
    <text evidence="6">The sequence shown here is derived from an EMBL/GenBank/DDBJ whole genome shotgun (WGS) entry which is preliminary data.</text>
</comment>
<gene>
    <name evidence="6" type="ORF">DFR56_10197</name>
</gene>
<keyword evidence="3" id="KW-0408">Iron</keyword>
<dbReference type="OrthoDB" id="5505563at2"/>
<evidence type="ECO:0000256" key="3">
    <source>
        <dbReference type="ARBA" id="ARBA00023004"/>
    </source>
</evidence>
<evidence type="ECO:0000256" key="1">
    <source>
        <dbReference type="ARBA" id="ARBA00022723"/>
    </source>
</evidence>
<evidence type="ECO:0000259" key="5">
    <source>
        <dbReference type="Pfam" id="PF00149"/>
    </source>
</evidence>
<reference evidence="6 7" key="1">
    <citation type="submission" date="2018-05" db="EMBL/GenBank/DDBJ databases">
        <title>Genomic Encyclopedia of Type Strains, Phase IV (KMG-IV): sequencing the most valuable type-strain genomes for metagenomic binning, comparative biology and taxonomic classification.</title>
        <authorList>
            <person name="Goeker M."/>
        </authorList>
    </citation>
    <scope>NUCLEOTIDE SEQUENCE [LARGE SCALE GENOMIC DNA]</scope>
    <source>
        <strain evidence="6 7">DSM 28556</strain>
    </source>
</reference>
<dbReference type="EMBL" id="QJJQ01000001">
    <property type="protein sequence ID" value="PXW90187.1"/>
    <property type="molecule type" value="Genomic_DNA"/>
</dbReference>
<accession>A0A2V3W798</accession>
<evidence type="ECO:0000256" key="4">
    <source>
        <dbReference type="ARBA" id="ARBA00025742"/>
    </source>
</evidence>
<keyword evidence="1" id="KW-0479">Metal-binding</keyword>
<protein>
    <submittedName>
        <fullName evidence="6">Calcineurin-like phosphoesterase family protein</fullName>
    </submittedName>
</protein>
<evidence type="ECO:0000256" key="2">
    <source>
        <dbReference type="ARBA" id="ARBA00022801"/>
    </source>
</evidence>
<dbReference type="AlphaFoldDB" id="A0A2V3W798"/>